<reference evidence="2" key="1">
    <citation type="submission" date="2021-06" db="EMBL/GenBank/DDBJ databases">
        <title>Comparative genomics, transcriptomics and evolutionary studies reveal genomic signatures of adaptation to plant cell wall in hemibiotrophic fungi.</title>
        <authorList>
            <consortium name="DOE Joint Genome Institute"/>
            <person name="Baroncelli R."/>
            <person name="Diaz J.F."/>
            <person name="Benocci T."/>
            <person name="Peng M."/>
            <person name="Battaglia E."/>
            <person name="Haridas S."/>
            <person name="Andreopoulos W."/>
            <person name="Labutti K."/>
            <person name="Pangilinan J."/>
            <person name="Floch G.L."/>
            <person name="Makela M.R."/>
            <person name="Henrissat B."/>
            <person name="Grigoriev I.V."/>
            <person name="Crouch J.A."/>
            <person name="De Vries R.P."/>
            <person name="Sukno S.A."/>
            <person name="Thon M.R."/>
        </authorList>
    </citation>
    <scope>NUCLEOTIDE SEQUENCE</scope>
    <source>
        <strain evidence="2">MAFF235873</strain>
    </source>
</reference>
<dbReference type="SMART" id="SM00225">
    <property type="entry name" value="BTB"/>
    <property type="match status" value="1"/>
</dbReference>
<dbReference type="Pfam" id="PF00651">
    <property type="entry name" value="BTB"/>
    <property type="match status" value="1"/>
</dbReference>
<proteinExistence type="predicted"/>
<evidence type="ECO:0000259" key="1">
    <source>
        <dbReference type="PROSITE" id="PS50097"/>
    </source>
</evidence>
<keyword evidence="3" id="KW-1185">Reference proteome</keyword>
<organism evidence="2 3">
    <name type="scientific">Colletotrichum zoysiae</name>
    <dbReference type="NCBI Taxonomy" id="1216348"/>
    <lineage>
        <taxon>Eukaryota</taxon>
        <taxon>Fungi</taxon>
        <taxon>Dikarya</taxon>
        <taxon>Ascomycota</taxon>
        <taxon>Pezizomycotina</taxon>
        <taxon>Sordariomycetes</taxon>
        <taxon>Hypocreomycetidae</taxon>
        <taxon>Glomerellales</taxon>
        <taxon>Glomerellaceae</taxon>
        <taxon>Colletotrichum</taxon>
        <taxon>Colletotrichum graminicola species complex</taxon>
    </lineage>
</organism>
<sequence>MSHLEDTDYLEGRFSDSDHQLLIGGLLSDCEVVCDGRTWALHKAILGSRSAFFKKCFLDDWAESETHKVSVDEFNAQQMELLITYIYLGKINFLDLQCRSELLRTLVQLWILGDYFLVPTLCQHALDYIWDVVPCITSSRVDGEYHLVPEDWYVAGQMVYGSFPKHTIDHDLKAAFLQVTIVQDHHREAILKMPEFRKLCLEYREFSSDCMIKIAEQEIAILDW</sequence>
<feature type="domain" description="BTB" evidence="1">
    <location>
        <begin position="28"/>
        <end position="95"/>
    </location>
</feature>
<dbReference type="Gene3D" id="3.30.710.10">
    <property type="entry name" value="Potassium Channel Kv1.1, Chain A"/>
    <property type="match status" value="1"/>
</dbReference>
<dbReference type="EMBL" id="MU842808">
    <property type="protein sequence ID" value="KAK2035637.1"/>
    <property type="molecule type" value="Genomic_DNA"/>
</dbReference>
<comment type="caution">
    <text evidence="2">The sequence shown here is derived from an EMBL/GenBank/DDBJ whole genome shotgun (WGS) entry which is preliminary data.</text>
</comment>
<dbReference type="InterPro" id="IPR000210">
    <property type="entry name" value="BTB/POZ_dom"/>
</dbReference>
<evidence type="ECO:0000313" key="2">
    <source>
        <dbReference type="EMBL" id="KAK2035637.1"/>
    </source>
</evidence>
<dbReference type="PROSITE" id="PS50097">
    <property type="entry name" value="BTB"/>
    <property type="match status" value="1"/>
</dbReference>
<dbReference type="SUPFAM" id="SSF54695">
    <property type="entry name" value="POZ domain"/>
    <property type="match status" value="1"/>
</dbReference>
<dbReference type="PANTHER" id="PTHR47843:SF5">
    <property type="entry name" value="BTB_POZ DOMAIN PROTEIN"/>
    <property type="match status" value="1"/>
</dbReference>
<dbReference type="PANTHER" id="PTHR47843">
    <property type="entry name" value="BTB DOMAIN-CONTAINING PROTEIN-RELATED"/>
    <property type="match status" value="1"/>
</dbReference>
<dbReference type="CDD" id="cd18186">
    <property type="entry name" value="BTB_POZ_ZBTB_KLHL-like"/>
    <property type="match status" value="1"/>
</dbReference>
<gene>
    <name evidence="2" type="ORF">LX32DRAFT_647655</name>
</gene>
<dbReference type="Proteomes" id="UP001232148">
    <property type="component" value="Unassembled WGS sequence"/>
</dbReference>
<accession>A0AAD9M847</accession>
<dbReference type="InterPro" id="IPR011333">
    <property type="entry name" value="SKP1/BTB/POZ_sf"/>
</dbReference>
<protein>
    <submittedName>
        <fullName evidence="2">POZ domain-containing protein</fullName>
    </submittedName>
</protein>
<evidence type="ECO:0000313" key="3">
    <source>
        <dbReference type="Proteomes" id="UP001232148"/>
    </source>
</evidence>
<dbReference type="AlphaFoldDB" id="A0AAD9M847"/>
<name>A0AAD9M847_9PEZI</name>